<dbReference type="PANTHER" id="PTHR43199:SF1">
    <property type="entry name" value="GLUTATHIONE HYDROLASE PROENZYME"/>
    <property type="match status" value="1"/>
</dbReference>
<name>A0A0M6ZFA0_9HYPH</name>
<dbReference type="STRING" id="311410.LA5095_00425"/>
<dbReference type="SUPFAM" id="SSF56235">
    <property type="entry name" value="N-terminal nucleophile aminohydrolases (Ntn hydrolases)"/>
    <property type="match status" value="1"/>
</dbReference>
<dbReference type="PANTHER" id="PTHR43199">
    <property type="entry name" value="GLUTATHIONE HYDROLASE"/>
    <property type="match status" value="1"/>
</dbReference>
<reference evidence="6" key="1">
    <citation type="submission" date="2015-07" db="EMBL/GenBank/DDBJ databases">
        <authorList>
            <person name="Rodrigo-Torres Lidia"/>
            <person name="Arahal R.David."/>
        </authorList>
    </citation>
    <scope>NUCLEOTIDE SEQUENCE [LARGE SCALE GENOMIC DNA]</scope>
    <source>
        <strain evidence="6">CECT 5096</strain>
    </source>
</reference>
<dbReference type="InterPro" id="IPR051792">
    <property type="entry name" value="GGT_bact"/>
</dbReference>
<keyword evidence="3" id="KW-0378">Hydrolase</keyword>
<dbReference type="RefSeq" id="WP_055111506.1">
    <property type="nucleotide sequence ID" value="NZ_CXWA01000006.1"/>
</dbReference>
<dbReference type="OrthoDB" id="9781342at2"/>
<dbReference type="EC" id="2.3.2.2" evidence="5"/>
<keyword evidence="5" id="KW-0012">Acyltransferase</keyword>
<dbReference type="Pfam" id="PF01019">
    <property type="entry name" value="G_glu_transpept"/>
    <property type="match status" value="2"/>
</dbReference>
<evidence type="ECO:0000313" key="6">
    <source>
        <dbReference type="Proteomes" id="UP000049983"/>
    </source>
</evidence>
<dbReference type="EMBL" id="CXWC01000011">
    <property type="protein sequence ID" value="CTQ73197.1"/>
    <property type="molecule type" value="Genomic_DNA"/>
</dbReference>
<evidence type="ECO:0000256" key="3">
    <source>
        <dbReference type="ARBA" id="ARBA00022801"/>
    </source>
</evidence>
<organism evidence="5 6">
    <name type="scientific">Roseibium album</name>
    <dbReference type="NCBI Taxonomy" id="311410"/>
    <lineage>
        <taxon>Bacteria</taxon>
        <taxon>Pseudomonadati</taxon>
        <taxon>Pseudomonadota</taxon>
        <taxon>Alphaproteobacteria</taxon>
        <taxon>Hyphomicrobiales</taxon>
        <taxon>Stappiaceae</taxon>
        <taxon>Roseibium</taxon>
    </lineage>
</organism>
<dbReference type="InterPro" id="IPR043137">
    <property type="entry name" value="GGT_ssub_C"/>
</dbReference>
<dbReference type="AlphaFoldDB" id="A0A0M6ZFA0"/>
<evidence type="ECO:0000256" key="4">
    <source>
        <dbReference type="ARBA" id="ARBA00023145"/>
    </source>
</evidence>
<dbReference type="GO" id="GO:0103068">
    <property type="term" value="F:leukotriene C4 gamma-glutamyl transferase activity"/>
    <property type="evidence" value="ECO:0007669"/>
    <property type="project" value="UniProtKB-EC"/>
</dbReference>
<dbReference type="GeneID" id="97670903"/>
<sequence>MAQAPKGTIAAGHQLTADAGAEMLREGGNAFDAAIAALAMACVCEPVLASPGGGGFAMIRDGQSGRTTLLDFFPQTPKQKRGNCSIGFHSITADFGSATQVFHIGPATVAVPGFFAGLTALHEFGGTLPLADLFAPAIDAGKSGHRVTGYQHYLSTVVRPILTATPASQNLFAPSGELPAVNSLFYNPGLANLYCELARTDWLQTGIADQLLAEQSDGGHLSREDLESYEVVAREPLDVALGGADVFLNPPPAACGVLIRYALSRLDGCDLPAFARALHLTEQARLSACGDLGRLLDRPLRQKGTTHISAVDAEGNACSVTVSNGTGNGEVVGDYGFMLNNILGEEDVNPHGSADWPTDTRLASMMCPALIDAPGGRLVALGSGGSSRIRSAILQVVARLCLGSAELEEAVRAPRLHIENGHLDVEAFGTDSGISQLKDHFPDHRIWPEKNMFFGGVHAVSTDGNSGFESVGDSRREGAAVIVE</sequence>
<evidence type="ECO:0000313" key="5">
    <source>
        <dbReference type="EMBL" id="CTQ73197.1"/>
    </source>
</evidence>
<comment type="similarity">
    <text evidence="1">Belongs to the gamma-glutamyltransferase family.</text>
</comment>
<evidence type="ECO:0000256" key="1">
    <source>
        <dbReference type="ARBA" id="ARBA00009381"/>
    </source>
</evidence>
<dbReference type="Gene3D" id="3.60.20.40">
    <property type="match status" value="1"/>
</dbReference>
<gene>
    <name evidence="5" type="primary">ggt_3</name>
    <name evidence="5" type="ORF">LA5096_03565</name>
</gene>
<evidence type="ECO:0000256" key="2">
    <source>
        <dbReference type="ARBA" id="ARBA00022679"/>
    </source>
</evidence>
<dbReference type="GO" id="GO:0016787">
    <property type="term" value="F:hydrolase activity"/>
    <property type="evidence" value="ECO:0007669"/>
    <property type="project" value="UniProtKB-KW"/>
</dbReference>
<accession>A0A0M6ZFA0</accession>
<dbReference type="PRINTS" id="PR01210">
    <property type="entry name" value="GGTRANSPTASE"/>
</dbReference>
<dbReference type="InterPro" id="IPR029055">
    <property type="entry name" value="Ntn_hydrolases_N"/>
</dbReference>
<dbReference type="Proteomes" id="UP000049983">
    <property type="component" value="Unassembled WGS sequence"/>
</dbReference>
<proteinExistence type="inferred from homology"/>
<keyword evidence="4" id="KW-0865">Zymogen</keyword>
<keyword evidence="2 5" id="KW-0808">Transferase</keyword>
<protein>
    <submittedName>
        <fullName evidence="5">Gamma-glutamyltranspeptidase</fullName>
        <ecNumber evidence="5">2.3.2.2</ecNumber>
    </submittedName>
</protein>
<keyword evidence="6" id="KW-1185">Reference proteome</keyword>